<comment type="caution">
    <text evidence="1">The sequence shown here is derived from an EMBL/GenBank/DDBJ whole genome shotgun (WGS) entry which is preliminary data.</text>
</comment>
<protein>
    <submittedName>
        <fullName evidence="1">Uncharacterized protein</fullName>
    </submittedName>
</protein>
<evidence type="ECO:0000313" key="2">
    <source>
        <dbReference type="Proteomes" id="UP000276282"/>
    </source>
</evidence>
<evidence type="ECO:0000313" key="1">
    <source>
        <dbReference type="EMBL" id="RKS42664.1"/>
    </source>
</evidence>
<dbReference type="RefSeq" id="WP_121346910.1">
    <property type="nucleotide sequence ID" value="NZ_RBLG01000007.1"/>
</dbReference>
<accession>A0A495NW77</accession>
<dbReference type="Proteomes" id="UP000276282">
    <property type="component" value="Unassembled WGS sequence"/>
</dbReference>
<reference evidence="1 2" key="1">
    <citation type="submission" date="2018-10" db="EMBL/GenBank/DDBJ databases">
        <title>Genomic Encyclopedia of Archaeal and Bacterial Type Strains, Phase II (KMG-II): from individual species to whole genera.</title>
        <authorList>
            <person name="Goeker M."/>
        </authorList>
    </citation>
    <scope>NUCLEOTIDE SEQUENCE [LARGE SCALE GENOMIC DNA]</scope>
    <source>
        <strain evidence="1 2">DSM 19839</strain>
    </source>
</reference>
<dbReference type="AlphaFoldDB" id="A0A495NW77"/>
<organism evidence="1 2">
    <name type="scientific">Gillisia mitskevichiae</name>
    <dbReference type="NCBI Taxonomy" id="270921"/>
    <lineage>
        <taxon>Bacteria</taxon>
        <taxon>Pseudomonadati</taxon>
        <taxon>Bacteroidota</taxon>
        <taxon>Flavobacteriia</taxon>
        <taxon>Flavobacteriales</taxon>
        <taxon>Flavobacteriaceae</taxon>
        <taxon>Gillisia</taxon>
    </lineage>
</organism>
<sequence>MNEEEFKKLIENQRILDRKLDQIQFDINKIKGDVKTSINNQLLIEQYEEDITDRLNRIENKLK</sequence>
<keyword evidence="2" id="KW-1185">Reference proteome</keyword>
<dbReference type="EMBL" id="RBLG01000007">
    <property type="protein sequence ID" value="RKS42664.1"/>
    <property type="molecule type" value="Genomic_DNA"/>
</dbReference>
<name>A0A495NW77_9FLAO</name>
<gene>
    <name evidence="1" type="ORF">BC962_3121</name>
</gene>
<dbReference type="OrthoDB" id="1512250at2"/>
<proteinExistence type="predicted"/>